<dbReference type="SUPFAM" id="SSF74650">
    <property type="entry name" value="Galactose mutarotase-like"/>
    <property type="match status" value="1"/>
</dbReference>
<keyword evidence="2" id="KW-0413">Isomerase</keyword>
<evidence type="ECO:0000256" key="2">
    <source>
        <dbReference type="ARBA" id="ARBA00023235"/>
    </source>
</evidence>
<dbReference type="GO" id="GO:0030246">
    <property type="term" value="F:carbohydrate binding"/>
    <property type="evidence" value="ECO:0007669"/>
    <property type="project" value="InterPro"/>
</dbReference>
<keyword evidence="3" id="KW-0119">Carbohydrate metabolism</keyword>
<dbReference type="InterPro" id="IPR011013">
    <property type="entry name" value="Gal_mutarotase_sf_dom"/>
</dbReference>
<dbReference type="Pfam" id="PF01263">
    <property type="entry name" value="Aldose_epim"/>
    <property type="match status" value="1"/>
</dbReference>
<dbReference type="PANTHER" id="PTHR10091">
    <property type="entry name" value="ALDOSE-1-EPIMERASE"/>
    <property type="match status" value="1"/>
</dbReference>
<comment type="caution">
    <text evidence="4">The sequence shown here is derived from an EMBL/GenBank/DDBJ whole genome shotgun (WGS) entry which is preliminary data.</text>
</comment>
<evidence type="ECO:0000313" key="4">
    <source>
        <dbReference type="EMBL" id="KAJ3251595.1"/>
    </source>
</evidence>
<comment type="similarity">
    <text evidence="1">Belongs to the aldose epimerase family.</text>
</comment>
<dbReference type="AlphaFoldDB" id="A0AAD5Y0F9"/>
<dbReference type="Gene3D" id="2.70.98.10">
    <property type="match status" value="1"/>
</dbReference>
<name>A0AAD5Y0F9_9FUNG</name>
<accession>A0AAD5Y0F9</accession>
<protein>
    <recommendedName>
        <fullName evidence="6">Aldose 1-epimerase</fullName>
    </recommendedName>
</protein>
<proteinExistence type="inferred from homology"/>
<dbReference type="EMBL" id="JADGKB010000176">
    <property type="protein sequence ID" value="KAJ3251595.1"/>
    <property type="molecule type" value="Genomic_DNA"/>
</dbReference>
<evidence type="ECO:0000256" key="3">
    <source>
        <dbReference type="ARBA" id="ARBA00023277"/>
    </source>
</evidence>
<dbReference type="InterPro" id="IPR047215">
    <property type="entry name" value="Galactose_mutarotase-like"/>
</dbReference>
<dbReference type="CDD" id="cd09019">
    <property type="entry name" value="galactose_mutarotase_like"/>
    <property type="match status" value="1"/>
</dbReference>
<keyword evidence="5" id="KW-1185">Reference proteome</keyword>
<dbReference type="GO" id="GO:0033499">
    <property type="term" value="P:galactose catabolic process via UDP-galactose, Leloir pathway"/>
    <property type="evidence" value="ECO:0007669"/>
    <property type="project" value="TreeGrafter"/>
</dbReference>
<evidence type="ECO:0008006" key="6">
    <source>
        <dbReference type="Google" id="ProtNLM"/>
    </source>
</evidence>
<gene>
    <name evidence="4" type="ORF">HK103_002239</name>
</gene>
<organism evidence="4 5">
    <name type="scientific">Boothiomyces macroporosus</name>
    <dbReference type="NCBI Taxonomy" id="261099"/>
    <lineage>
        <taxon>Eukaryota</taxon>
        <taxon>Fungi</taxon>
        <taxon>Fungi incertae sedis</taxon>
        <taxon>Chytridiomycota</taxon>
        <taxon>Chytridiomycota incertae sedis</taxon>
        <taxon>Chytridiomycetes</taxon>
        <taxon>Rhizophydiales</taxon>
        <taxon>Terramycetaceae</taxon>
        <taxon>Boothiomyces</taxon>
    </lineage>
</organism>
<reference evidence="4" key="1">
    <citation type="submission" date="2020-05" db="EMBL/GenBank/DDBJ databases">
        <title>Phylogenomic resolution of chytrid fungi.</title>
        <authorList>
            <person name="Stajich J.E."/>
            <person name="Amses K."/>
            <person name="Simmons R."/>
            <person name="Seto K."/>
            <person name="Myers J."/>
            <person name="Bonds A."/>
            <person name="Quandt C.A."/>
            <person name="Barry K."/>
            <person name="Liu P."/>
            <person name="Grigoriev I."/>
            <person name="Longcore J.E."/>
            <person name="James T.Y."/>
        </authorList>
    </citation>
    <scope>NUCLEOTIDE SEQUENCE</scope>
    <source>
        <strain evidence="4">PLAUS21</strain>
    </source>
</reference>
<evidence type="ECO:0000313" key="5">
    <source>
        <dbReference type="Proteomes" id="UP001210925"/>
    </source>
</evidence>
<evidence type="ECO:0000256" key="1">
    <source>
        <dbReference type="ARBA" id="ARBA00006206"/>
    </source>
</evidence>
<dbReference type="InterPro" id="IPR014718">
    <property type="entry name" value="GH-type_carb-bd"/>
</dbReference>
<dbReference type="GO" id="GO:0004034">
    <property type="term" value="F:aldose 1-epimerase activity"/>
    <property type="evidence" value="ECO:0007669"/>
    <property type="project" value="TreeGrafter"/>
</dbReference>
<dbReference type="GO" id="GO:0006006">
    <property type="term" value="P:glucose metabolic process"/>
    <property type="evidence" value="ECO:0007669"/>
    <property type="project" value="TreeGrafter"/>
</dbReference>
<dbReference type="PANTHER" id="PTHR10091:SF0">
    <property type="entry name" value="GALACTOSE MUTAROTASE"/>
    <property type="match status" value="1"/>
</dbReference>
<sequence>MTISVQEYKNGSLAMTEITMEQGRVKAKFLNYGITMSSLMVDGVEVCLGFDDPLDYPDLNSPYFGQIIGRLCNRTKNGRFSLGGKEYQLPINNGPNSLHGGLKGLSKVYWNYQIISQEPPQVEFEYASNDLDDGYPGTVTFKCSWTLENMELQFTTEAQVVDAQESCANVTVHPYFNLSGFASPTVAEHVVDMDVTSVMKMDENQIPTGELLTERDRPEMFLKNQKIGDKLPSVKEFRGYDHYYFGKSIKVTCPRTRIQLQATFSYPGFQFYTGNWLDESLKAKRVHNKYQPYAGFCIEPSYPPNSINMPQFRDKVILKKGEKQINSITYKFSKDNQ</sequence>
<dbReference type="Proteomes" id="UP001210925">
    <property type="component" value="Unassembled WGS sequence"/>
</dbReference>
<dbReference type="InterPro" id="IPR008183">
    <property type="entry name" value="Aldose_1/G6P_1-epimerase"/>
</dbReference>